<feature type="region of interest" description="Disordered" evidence="1">
    <location>
        <begin position="1"/>
        <end position="42"/>
    </location>
</feature>
<organism evidence="2 3">
    <name type="scientific">Shinella yambaruensis</name>
    <dbReference type="NCBI Taxonomy" id="415996"/>
    <lineage>
        <taxon>Bacteria</taxon>
        <taxon>Pseudomonadati</taxon>
        <taxon>Pseudomonadota</taxon>
        <taxon>Alphaproteobacteria</taxon>
        <taxon>Hyphomicrobiales</taxon>
        <taxon>Rhizobiaceae</taxon>
        <taxon>Shinella</taxon>
    </lineage>
</organism>
<protein>
    <submittedName>
        <fullName evidence="2">Uncharacterized protein</fullName>
    </submittedName>
</protein>
<evidence type="ECO:0000256" key="1">
    <source>
        <dbReference type="SAM" id="MobiDB-lite"/>
    </source>
</evidence>
<accession>A0ABQ5ZNF1</accession>
<proteinExistence type="predicted"/>
<dbReference type="Proteomes" id="UP001156702">
    <property type="component" value="Unassembled WGS sequence"/>
</dbReference>
<keyword evidence="3" id="KW-1185">Reference proteome</keyword>
<sequence length="93" mass="10149">MAVGALLRKGGRARLPRGRRAPETHCRVPHAGKHGPVARPVNRGRQAGAIRHRPPGIGLGHFPPFCDVGFLHDRGPARPDLIMQSNGRIFNQQ</sequence>
<evidence type="ECO:0000313" key="2">
    <source>
        <dbReference type="EMBL" id="GLR53322.1"/>
    </source>
</evidence>
<dbReference type="EMBL" id="BSOP01000038">
    <property type="protein sequence ID" value="GLR53322.1"/>
    <property type="molecule type" value="Genomic_DNA"/>
</dbReference>
<reference evidence="3" key="1">
    <citation type="journal article" date="2019" name="Int. J. Syst. Evol. Microbiol.">
        <title>The Global Catalogue of Microorganisms (GCM) 10K type strain sequencing project: providing services to taxonomists for standard genome sequencing and annotation.</title>
        <authorList>
            <consortium name="The Broad Institute Genomics Platform"/>
            <consortium name="The Broad Institute Genome Sequencing Center for Infectious Disease"/>
            <person name="Wu L."/>
            <person name="Ma J."/>
        </authorList>
    </citation>
    <scope>NUCLEOTIDE SEQUENCE [LARGE SCALE GENOMIC DNA]</scope>
    <source>
        <strain evidence="3">NBRC 102122</strain>
    </source>
</reference>
<name>A0ABQ5ZNF1_9HYPH</name>
<feature type="compositionally biased region" description="Basic residues" evidence="1">
    <location>
        <begin position="9"/>
        <end position="19"/>
    </location>
</feature>
<evidence type="ECO:0000313" key="3">
    <source>
        <dbReference type="Proteomes" id="UP001156702"/>
    </source>
</evidence>
<comment type="caution">
    <text evidence="2">The sequence shown here is derived from an EMBL/GenBank/DDBJ whole genome shotgun (WGS) entry which is preliminary data.</text>
</comment>
<gene>
    <name evidence="2" type="ORF">GCM10007923_45370</name>
</gene>